<dbReference type="EMBL" id="SMNA01000012">
    <property type="protein sequence ID" value="TDE89583.1"/>
    <property type="molecule type" value="Genomic_DNA"/>
</dbReference>
<keyword evidence="1" id="KW-0812">Transmembrane</keyword>
<feature type="transmembrane region" description="Helical" evidence="1">
    <location>
        <begin position="302"/>
        <end position="324"/>
    </location>
</feature>
<accession>A0ABY2DYW4</accession>
<organism evidence="2 3">
    <name type="scientific">Occultella glacieicola</name>
    <dbReference type="NCBI Taxonomy" id="2518684"/>
    <lineage>
        <taxon>Bacteria</taxon>
        <taxon>Bacillati</taxon>
        <taxon>Actinomycetota</taxon>
        <taxon>Actinomycetes</taxon>
        <taxon>Micrococcales</taxon>
        <taxon>Ruaniaceae</taxon>
        <taxon>Occultella</taxon>
    </lineage>
</organism>
<evidence type="ECO:0000313" key="2">
    <source>
        <dbReference type="EMBL" id="TDE89583.1"/>
    </source>
</evidence>
<keyword evidence="3" id="KW-1185">Reference proteome</keyword>
<dbReference type="Proteomes" id="UP000504882">
    <property type="component" value="Unassembled WGS sequence"/>
</dbReference>
<protein>
    <submittedName>
        <fullName evidence="2">Uncharacterized protein</fullName>
    </submittedName>
</protein>
<dbReference type="RefSeq" id="WP_133109585.1">
    <property type="nucleotide sequence ID" value="NZ_SMNA01000012.1"/>
</dbReference>
<comment type="caution">
    <text evidence="2">The sequence shown here is derived from an EMBL/GenBank/DDBJ whole genome shotgun (WGS) entry which is preliminary data.</text>
</comment>
<evidence type="ECO:0000313" key="3">
    <source>
        <dbReference type="Proteomes" id="UP000504882"/>
    </source>
</evidence>
<sequence length="345" mass="36912">MLSVVIETAIGLALVFYFMALLCSAITEAIANAMKKRAKYLLRGLRELLDDPATAETAPGVVSPSAALASVSAEQNLYNRALAADATTAVPPATPPHSDAPPGPWTTVLMGHPLIRPFKEARSTSQKTRNPSYLPARAFAAALLDTIVPNTTGKTTLTHIRNAVSGLDDATPFKGALVSILKRTEDDVKSFMSGLEQWYDDQMDRISGSYKRWSKRWLAAIAVVLVGLAGIDAIAIGRSLYEDAPLRAAVVAAAANETLCEQDESFEETRECVTTTLTELGASHGLPLGWTETTTPDRWSEWLLKVLGLALTAAAATLGAPFWFDAFNRLGSLRNAGPKPKTTSG</sequence>
<keyword evidence="1" id="KW-1133">Transmembrane helix</keyword>
<proteinExistence type="predicted"/>
<reference evidence="2 3" key="1">
    <citation type="submission" date="2019-03" db="EMBL/GenBank/DDBJ databases">
        <title>Genomic features of bacteria from cold environments.</title>
        <authorList>
            <person name="Shen L."/>
        </authorList>
    </citation>
    <scope>NUCLEOTIDE SEQUENCE [LARGE SCALE GENOMIC DNA]</scope>
    <source>
        <strain evidence="3">T3246-1</strain>
    </source>
</reference>
<name>A0ABY2DYW4_9MICO</name>
<keyword evidence="1" id="KW-0472">Membrane</keyword>
<gene>
    <name evidence="2" type="ORF">EXU48_20715</name>
</gene>
<feature type="transmembrane region" description="Helical" evidence="1">
    <location>
        <begin position="217"/>
        <end position="237"/>
    </location>
</feature>
<evidence type="ECO:0000256" key="1">
    <source>
        <dbReference type="SAM" id="Phobius"/>
    </source>
</evidence>
<feature type="transmembrane region" description="Helical" evidence="1">
    <location>
        <begin position="12"/>
        <end position="33"/>
    </location>
</feature>